<keyword evidence="1 3" id="KW-0238">DNA-binding</keyword>
<evidence type="ECO:0000259" key="2">
    <source>
        <dbReference type="PROSITE" id="PS50943"/>
    </source>
</evidence>
<dbReference type="SUPFAM" id="SSF51182">
    <property type="entry name" value="RmlC-like cupins"/>
    <property type="match status" value="1"/>
</dbReference>
<dbReference type="Gene3D" id="1.10.260.40">
    <property type="entry name" value="lambda repressor-like DNA-binding domains"/>
    <property type="match status" value="1"/>
</dbReference>
<dbReference type="GO" id="GO:0003700">
    <property type="term" value="F:DNA-binding transcription factor activity"/>
    <property type="evidence" value="ECO:0007669"/>
    <property type="project" value="TreeGrafter"/>
</dbReference>
<dbReference type="InterPro" id="IPR013096">
    <property type="entry name" value="Cupin_2"/>
</dbReference>
<evidence type="ECO:0000313" key="4">
    <source>
        <dbReference type="Proteomes" id="UP000182517"/>
    </source>
</evidence>
<evidence type="ECO:0000256" key="1">
    <source>
        <dbReference type="ARBA" id="ARBA00023125"/>
    </source>
</evidence>
<dbReference type="CDD" id="cd00093">
    <property type="entry name" value="HTH_XRE"/>
    <property type="match status" value="1"/>
</dbReference>
<dbReference type="SUPFAM" id="SSF47413">
    <property type="entry name" value="lambda repressor-like DNA-binding domains"/>
    <property type="match status" value="1"/>
</dbReference>
<dbReference type="RefSeq" id="WP_072282832.1">
    <property type="nucleotide sequence ID" value="NZ_CP015519.1"/>
</dbReference>
<keyword evidence="4" id="KW-1185">Reference proteome</keyword>
<dbReference type="InterPro" id="IPR011051">
    <property type="entry name" value="RmlC_Cupin_sf"/>
</dbReference>
<dbReference type="SMART" id="SM00530">
    <property type="entry name" value="HTH_XRE"/>
    <property type="match status" value="1"/>
</dbReference>
<dbReference type="Proteomes" id="UP000182517">
    <property type="component" value="Chromosome"/>
</dbReference>
<dbReference type="Gene3D" id="2.60.120.10">
    <property type="entry name" value="Jelly Rolls"/>
    <property type="match status" value="1"/>
</dbReference>
<dbReference type="InterPro" id="IPR001387">
    <property type="entry name" value="Cro/C1-type_HTH"/>
</dbReference>
<dbReference type="EMBL" id="CP015519">
    <property type="protein sequence ID" value="APG26871.1"/>
    <property type="molecule type" value="Genomic_DNA"/>
</dbReference>
<dbReference type="OrthoDB" id="5343295at2"/>
<dbReference type="InterPro" id="IPR010982">
    <property type="entry name" value="Lambda_DNA-bd_dom_sf"/>
</dbReference>
<name>A0A1L3GLU9_9BACT</name>
<organism evidence="3 4">
    <name type="scientific">Syntrophotalea acetylenivorans</name>
    <dbReference type="NCBI Taxonomy" id="1842532"/>
    <lineage>
        <taxon>Bacteria</taxon>
        <taxon>Pseudomonadati</taxon>
        <taxon>Thermodesulfobacteriota</taxon>
        <taxon>Desulfuromonadia</taxon>
        <taxon>Desulfuromonadales</taxon>
        <taxon>Syntrophotaleaceae</taxon>
        <taxon>Syntrophotalea</taxon>
    </lineage>
</organism>
<sequence length="192" mass="21028">MSTEVKIGAKVRQLRETKEMTVEQLAEQSHCHIDQIRQIEEGALLPSLTPLMEISRALGVRLGTLLDDDPIEGPVVFKSAQAPGVIRFSGKDPNATSSNLDFYSMGAGKLDRHMEPFMIDVKPLSGEAPPLSAHEGEEFIFVISGAIQITYGKTSYELKAGESIYYDSVIPHDVHAKGDENARILAVVYTPC</sequence>
<dbReference type="InterPro" id="IPR050807">
    <property type="entry name" value="TransReg_Diox_bact_type"/>
</dbReference>
<dbReference type="KEGG" id="pef:A7E78_02865"/>
<gene>
    <name evidence="3" type="ORF">A7E78_02865</name>
</gene>
<dbReference type="CDD" id="cd02209">
    <property type="entry name" value="cupin_XRE_C"/>
    <property type="match status" value="1"/>
</dbReference>
<dbReference type="PROSITE" id="PS50943">
    <property type="entry name" value="HTH_CROC1"/>
    <property type="match status" value="1"/>
</dbReference>
<dbReference type="GO" id="GO:0005829">
    <property type="term" value="C:cytosol"/>
    <property type="evidence" value="ECO:0007669"/>
    <property type="project" value="TreeGrafter"/>
</dbReference>
<accession>A0A1L3GLU9</accession>
<protein>
    <submittedName>
        <fullName evidence="3">DNA-binding protein</fullName>
    </submittedName>
</protein>
<dbReference type="GO" id="GO:0003677">
    <property type="term" value="F:DNA binding"/>
    <property type="evidence" value="ECO:0007669"/>
    <property type="project" value="UniProtKB-KW"/>
</dbReference>
<reference evidence="3 4" key="1">
    <citation type="journal article" date="2017" name="Genome Announc.">
        <title>Complete Genome Sequences of Two Acetylene-Fermenting Pelobacter acetylenicus Strains.</title>
        <authorList>
            <person name="Sutton J.M."/>
            <person name="Baesman S.M."/>
            <person name="Fierst J.L."/>
            <person name="Poret-Peterson A.T."/>
            <person name="Oremland R.S."/>
            <person name="Dunlap D.S."/>
            <person name="Akob D.M."/>
        </authorList>
    </citation>
    <scope>NUCLEOTIDE SEQUENCE [LARGE SCALE GENOMIC DNA]</scope>
    <source>
        <strain evidence="3 4">SFB93</strain>
    </source>
</reference>
<dbReference type="InterPro" id="IPR014710">
    <property type="entry name" value="RmlC-like_jellyroll"/>
</dbReference>
<dbReference type="Pfam" id="PF07883">
    <property type="entry name" value="Cupin_2"/>
    <property type="match status" value="1"/>
</dbReference>
<dbReference type="PANTHER" id="PTHR46797">
    <property type="entry name" value="HTH-TYPE TRANSCRIPTIONAL REGULATOR"/>
    <property type="match status" value="1"/>
</dbReference>
<proteinExistence type="predicted"/>
<dbReference type="AlphaFoldDB" id="A0A1L3GLU9"/>
<dbReference type="STRING" id="1842532.A7E78_02865"/>
<evidence type="ECO:0000313" key="3">
    <source>
        <dbReference type="EMBL" id="APG26871.1"/>
    </source>
</evidence>
<feature type="domain" description="HTH cro/C1-type" evidence="2">
    <location>
        <begin position="11"/>
        <end position="65"/>
    </location>
</feature>
<dbReference type="Pfam" id="PF13560">
    <property type="entry name" value="HTH_31"/>
    <property type="match status" value="1"/>
</dbReference>
<dbReference type="PANTHER" id="PTHR46797:SF19">
    <property type="entry name" value="BLL2473 PROTEIN"/>
    <property type="match status" value="1"/>
</dbReference>